<feature type="compositionally biased region" description="Low complexity" evidence="8">
    <location>
        <begin position="189"/>
        <end position="200"/>
    </location>
</feature>
<dbReference type="InterPro" id="IPR036390">
    <property type="entry name" value="WH_DNA-bd_sf"/>
</dbReference>
<protein>
    <submittedName>
        <fullName evidence="10">(raccoon dog) hypothetical protein</fullName>
    </submittedName>
</protein>
<sequence length="359" mass="39219">MASQGTDKMYEVKPAPPGDGQPATGIPSDLSPDPNVDSGEIFEKNEDEAVNRDPGPQDNPQPQAQDHGAANVEENILGLSFPRKLWRIVEDDAFASVRWNEDGDAVVIDKDLFQREVLHRRGAERIFETDSLKSFIRLMNLYGFSKIRASNPSGHSLGNKKMMIYRNSNFQRDRPLFLDNVQRKGDLKTTTACSGSSATTPKRKKPTAATRRSPRIHHQESTKEDKEAPREAPNAQGPSGTQSFTFSGIWSLSSVAGYATENHGPSELAGPSGEGTSRNVMFASPALAGRDGAGELPPAPPVYPDYRSVMSLYNTCYSILLAALSVMPPNEAPSENEEHEGSSDYKCALCEHFKENPGP</sequence>
<comment type="caution">
    <text evidence="10">The sequence shown here is derived from an EMBL/GenBank/DDBJ whole genome shotgun (WGS) entry which is preliminary data.</text>
</comment>
<dbReference type="FunFam" id="1.10.10.10:FF:000349">
    <property type="entry name" value="Heat shock transcription factor, Y-linked"/>
    <property type="match status" value="1"/>
</dbReference>
<evidence type="ECO:0000256" key="3">
    <source>
        <dbReference type="ARBA" id="ARBA00023015"/>
    </source>
</evidence>
<dbReference type="PANTHER" id="PTHR10015:SF140">
    <property type="entry name" value="HEAT SHOCK TRANSCRIPTION FACTOR, X-LINKED MEMBER 3-RELATED"/>
    <property type="match status" value="1"/>
</dbReference>
<evidence type="ECO:0000256" key="5">
    <source>
        <dbReference type="ARBA" id="ARBA00023163"/>
    </source>
</evidence>
<dbReference type="GO" id="GO:0043565">
    <property type="term" value="F:sequence-specific DNA binding"/>
    <property type="evidence" value="ECO:0007669"/>
    <property type="project" value="InterPro"/>
</dbReference>
<feature type="compositionally biased region" description="Basic and acidic residues" evidence="8">
    <location>
        <begin position="217"/>
        <end position="230"/>
    </location>
</feature>
<dbReference type="SMART" id="SM00415">
    <property type="entry name" value="HSF"/>
    <property type="match status" value="1"/>
</dbReference>
<name>A0A811Z5V1_NYCPR</name>
<evidence type="ECO:0000256" key="1">
    <source>
        <dbReference type="ARBA" id="ARBA00004123"/>
    </source>
</evidence>
<evidence type="ECO:0000256" key="7">
    <source>
        <dbReference type="RuleBase" id="RU004020"/>
    </source>
</evidence>
<evidence type="ECO:0000313" key="11">
    <source>
        <dbReference type="Proteomes" id="UP000645828"/>
    </source>
</evidence>
<keyword evidence="6" id="KW-0539">Nucleus</keyword>
<feature type="region of interest" description="Disordered" evidence="8">
    <location>
        <begin position="188"/>
        <end position="243"/>
    </location>
</feature>
<feature type="region of interest" description="Disordered" evidence="8">
    <location>
        <begin position="1"/>
        <end position="67"/>
    </location>
</feature>
<dbReference type="GO" id="GO:0003700">
    <property type="term" value="F:DNA-binding transcription factor activity"/>
    <property type="evidence" value="ECO:0007669"/>
    <property type="project" value="InterPro"/>
</dbReference>
<feature type="compositionally biased region" description="Basic residues" evidence="8">
    <location>
        <begin position="201"/>
        <end position="216"/>
    </location>
</feature>
<feature type="compositionally biased region" description="Basic and acidic residues" evidence="8">
    <location>
        <begin position="41"/>
        <end position="51"/>
    </location>
</feature>
<evidence type="ECO:0000313" key="10">
    <source>
        <dbReference type="EMBL" id="CAD7682854.1"/>
    </source>
</evidence>
<evidence type="ECO:0000256" key="6">
    <source>
        <dbReference type="ARBA" id="ARBA00023242"/>
    </source>
</evidence>
<dbReference type="Proteomes" id="UP000645828">
    <property type="component" value="Unassembled WGS sequence"/>
</dbReference>
<keyword evidence="4" id="KW-0238">DNA-binding</keyword>
<evidence type="ECO:0000256" key="2">
    <source>
        <dbReference type="ARBA" id="ARBA00006403"/>
    </source>
</evidence>
<dbReference type="EMBL" id="CAJHUB010000754">
    <property type="protein sequence ID" value="CAD7682854.1"/>
    <property type="molecule type" value="Genomic_DNA"/>
</dbReference>
<keyword evidence="3" id="KW-0805">Transcription regulation</keyword>
<proteinExistence type="inferred from homology"/>
<dbReference type="InterPro" id="IPR000232">
    <property type="entry name" value="HSF_DNA-bd"/>
</dbReference>
<dbReference type="GO" id="GO:0005634">
    <property type="term" value="C:nucleus"/>
    <property type="evidence" value="ECO:0007669"/>
    <property type="project" value="UniProtKB-SubCell"/>
</dbReference>
<evidence type="ECO:0000256" key="8">
    <source>
        <dbReference type="SAM" id="MobiDB-lite"/>
    </source>
</evidence>
<accession>A0A811Z5V1</accession>
<dbReference type="InterPro" id="IPR036388">
    <property type="entry name" value="WH-like_DNA-bd_sf"/>
</dbReference>
<evidence type="ECO:0000256" key="4">
    <source>
        <dbReference type="ARBA" id="ARBA00023125"/>
    </source>
</evidence>
<dbReference type="Pfam" id="PF00447">
    <property type="entry name" value="HSF_DNA-bind"/>
    <property type="match status" value="1"/>
</dbReference>
<dbReference type="PANTHER" id="PTHR10015">
    <property type="entry name" value="HEAT SHOCK TRANSCRIPTION FACTOR"/>
    <property type="match status" value="1"/>
</dbReference>
<dbReference type="Gene3D" id="1.10.10.10">
    <property type="entry name" value="Winged helix-like DNA-binding domain superfamily/Winged helix DNA-binding domain"/>
    <property type="match status" value="1"/>
</dbReference>
<dbReference type="SUPFAM" id="SSF46785">
    <property type="entry name" value="Winged helix' DNA-binding domain"/>
    <property type="match status" value="1"/>
</dbReference>
<feature type="domain" description="HSF-type DNA-binding" evidence="9">
    <location>
        <begin position="78"/>
        <end position="184"/>
    </location>
</feature>
<reference evidence="10" key="1">
    <citation type="submission" date="2020-12" db="EMBL/GenBank/DDBJ databases">
        <authorList>
            <consortium name="Molecular Ecology Group"/>
        </authorList>
    </citation>
    <scope>NUCLEOTIDE SEQUENCE</scope>
    <source>
        <strain evidence="10">TBG_1078</strain>
    </source>
</reference>
<dbReference type="AlphaFoldDB" id="A0A811Z5V1"/>
<evidence type="ECO:0000259" key="9">
    <source>
        <dbReference type="SMART" id="SM00415"/>
    </source>
</evidence>
<keyword evidence="5" id="KW-0804">Transcription</keyword>
<organism evidence="10 11">
    <name type="scientific">Nyctereutes procyonoides</name>
    <name type="common">Raccoon dog</name>
    <name type="synonym">Canis procyonoides</name>
    <dbReference type="NCBI Taxonomy" id="34880"/>
    <lineage>
        <taxon>Eukaryota</taxon>
        <taxon>Metazoa</taxon>
        <taxon>Chordata</taxon>
        <taxon>Craniata</taxon>
        <taxon>Vertebrata</taxon>
        <taxon>Euteleostomi</taxon>
        <taxon>Mammalia</taxon>
        <taxon>Eutheria</taxon>
        <taxon>Laurasiatheria</taxon>
        <taxon>Carnivora</taxon>
        <taxon>Caniformia</taxon>
        <taxon>Canidae</taxon>
        <taxon>Nyctereutes</taxon>
    </lineage>
</organism>
<keyword evidence="11" id="KW-1185">Reference proteome</keyword>
<comment type="similarity">
    <text evidence="2 7">Belongs to the HSF family.</text>
</comment>
<gene>
    <name evidence="10" type="ORF">NYPRO_LOCUS15646</name>
</gene>
<comment type="subcellular location">
    <subcellularLocation>
        <location evidence="1">Nucleus</location>
    </subcellularLocation>
</comment>